<dbReference type="Proteomes" id="UP000654918">
    <property type="component" value="Unassembled WGS sequence"/>
</dbReference>
<organism evidence="1 2">
    <name type="scientific">Colletotrichum plurivorum</name>
    <dbReference type="NCBI Taxonomy" id="2175906"/>
    <lineage>
        <taxon>Eukaryota</taxon>
        <taxon>Fungi</taxon>
        <taxon>Dikarya</taxon>
        <taxon>Ascomycota</taxon>
        <taxon>Pezizomycotina</taxon>
        <taxon>Sordariomycetes</taxon>
        <taxon>Hypocreomycetidae</taxon>
        <taxon>Glomerellales</taxon>
        <taxon>Glomerellaceae</taxon>
        <taxon>Colletotrichum</taxon>
        <taxon>Colletotrichum orchidearum species complex</taxon>
    </lineage>
</organism>
<reference evidence="1" key="1">
    <citation type="journal article" date="2020" name="Phytopathology">
        <title>Genome Sequence Resources of Colletotrichum truncatum, C. plurivorum, C. musicola, and C. sojae: Four Species Pathogenic to Soybean (Glycine max).</title>
        <authorList>
            <person name="Rogerio F."/>
            <person name="Boufleur T.R."/>
            <person name="Ciampi-Guillardi M."/>
            <person name="Sukno S.A."/>
            <person name="Thon M.R."/>
            <person name="Massola Junior N.S."/>
            <person name="Baroncelli R."/>
        </authorList>
    </citation>
    <scope>NUCLEOTIDE SEQUENCE</scope>
    <source>
        <strain evidence="1">LFN00145</strain>
    </source>
</reference>
<dbReference type="AlphaFoldDB" id="A0A8H6MWL0"/>
<name>A0A8H6MWL0_9PEZI</name>
<accession>A0A8H6MWL0</accession>
<gene>
    <name evidence="1" type="ORF">CPLU01_15060</name>
</gene>
<dbReference type="EMBL" id="WIGO01000457">
    <property type="protein sequence ID" value="KAF6811682.1"/>
    <property type="molecule type" value="Genomic_DNA"/>
</dbReference>
<proteinExistence type="predicted"/>
<evidence type="ECO:0000313" key="1">
    <source>
        <dbReference type="EMBL" id="KAF6811682.1"/>
    </source>
</evidence>
<sequence length="422" mass="47188">MSSSSSSALSSPPPRSRIRIIRDRQEIEATYPLLAAYARNPDSAHTVQELAIELAGLPRWIAQRFFNPDEALDEPAQQVDEAAHELLEERTRNIGLSETTTQLMLDALAWKKAHLLGQKPDSPKGFNHWNRQYAEAATVLLISYASSIRHLYVGSLHWKPMLNEYLKKSNYGLIPAEYRAFQNLETVQVLGMMANDDERNYVVDGTEEYQISHQFFPAKSSSPSFKRIQARFTDMTGQVAGMLFRVPRGLEEVVVSLGGLMSTDGGSPMFQLKTVAKCLLTQKETLRVLDLDVENGIHASRAEEEAGMQEHGLDKEGEGLLGTTEATIPKDEYYLMDEAIGEGPLLPHRLPDTRKYGYTIGSLRDFAALTHLSINVKAILGPAKDGEKLLEQPPFRLIDALPPSLEYLCLYGYKHGQNEEVD</sequence>
<keyword evidence="2" id="KW-1185">Reference proteome</keyword>
<evidence type="ECO:0000313" key="2">
    <source>
        <dbReference type="Proteomes" id="UP000654918"/>
    </source>
</evidence>
<comment type="caution">
    <text evidence="1">The sequence shown here is derived from an EMBL/GenBank/DDBJ whole genome shotgun (WGS) entry which is preliminary data.</text>
</comment>
<protein>
    <submittedName>
        <fullName evidence="1">F-box domain containing protein</fullName>
    </submittedName>
</protein>